<evidence type="ECO:0008006" key="3">
    <source>
        <dbReference type="Google" id="ProtNLM"/>
    </source>
</evidence>
<protein>
    <recommendedName>
        <fullName evidence="3">Protein kinase domain-containing protein</fullName>
    </recommendedName>
</protein>
<evidence type="ECO:0000313" key="2">
    <source>
        <dbReference type="Proteomes" id="UP001642260"/>
    </source>
</evidence>
<gene>
    <name evidence="1" type="ORF">ERUC_LOCUS2299</name>
</gene>
<evidence type="ECO:0000313" key="1">
    <source>
        <dbReference type="EMBL" id="CAH8298076.1"/>
    </source>
</evidence>
<dbReference type="Gene3D" id="3.30.200.20">
    <property type="entry name" value="Phosphorylase Kinase, domain 1"/>
    <property type="match status" value="1"/>
</dbReference>
<sequence>MDSHTYGKEILLSEDLEDIQATVCMKKTSVNSLTIFKEVMFLGADGSGFFKGTLNQRTVMVKRVNINDEAILNASREMAIQVGLENKCHQILRLHALDSDSSHIYFCFQNWTPSGTWCKQSDTLSHGQPENCAGATPYGYKVLGTFW</sequence>
<dbReference type="Proteomes" id="UP001642260">
    <property type="component" value="Unassembled WGS sequence"/>
</dbReference>
<reference evidence="1 2" key="1">
    <citation type="submission" date="2022-03" db="EMBL/GenBank/DDBJ databases">
        <authorList>
            <person name="Macdonald S."/>
            <person name="Ahmed S."/>
            <person name="Newling K."/>
        </authorList>
    </citation>
    <scope>NUCLEOTIDE SEQUENCE [LARGE SCALE GENOMIC DNA]</scope>
</reference>
<name>A0ABC8J145_ERUVS</name>
<accession>A0ABC8J145</accession>
<dbReference type="AlphaFoldDB" id="A0ABC8J145"/>
<dbReference type="EMBL" id="CAKOAT010052377">
    <property type="protein sequence ID" value="CAH8298076.1"/>
    <property type="molecule type" value="Genomic_DNA"/>
</dbReference>
<organism evidence="1 2">
    <name type="scientific">Eruca vesicaria subsp. sativa</name>
    <name type="common">Garden rocket</name>
    <name type="synonym">Eruca sativa</name>
    <dbReference type="NCBI Taxonomy" id="29727"/>
    <lineage>
        <taxon>Eukaryota</taxon>
        <taxon>Viridiplantae</taxon>
        <taxon>Streptophyta</taxon>
        <taxon>Embryophyta</taxon>
        <taxon>Tracheophyta</taxon>
        <taxon>Spermatophyta</taxon>
        <taxon>Magnoliopsida</taxon>
        <taxon>eudicotyledons</taxon>
        <taxon>Gunneridae</taxon>
        <taxon>Pentapetalae</taxon>
        <taxon>rosids</taxon>
        <taxon>malvids</taxon>
        <taxon>Brassicales</taxon>
        <taxon>Brassicaceae</taxon>
        <taxon>Brassiceae</taxon>
        <taxon>Eruca</taxon>
    </lineage>
</organism>
<comment type="caution">
    <text evidence="1">The sequence shown here is derived from an EMBL/GenBank/DDBJ whole genome shotgun (WGS) entry which is preliminary data.</text>
</comment>
<proteinExistence type="predicted"/>
<keyword evidence="2" id="KW-1185">Reference proteome</keyword>